<dbReference type="SUPFAM" id="SSF110296">
    <property type="entry name" value="Oligoxyloglucan reducing end-specific cellobiohydrolase"/>
    <property type="match status" value="1"/>
</dbReference>
<dbReference type="Gene3D" id="2.130.10.10">
    <property type="entry name" value="YVTN repeat-like/Quinoprotein amine dehydrogenase"/>
    <property type="match status" value="1"/>
</dbReference>
<dbReference type="PANTHER" id="PTHR47199:SF2">
    <property type="entry name" value="PHOTOSYSTEM II STABILITY_ASSEMBLY FACTOR HCF136, CHLOROPLASTIC"/>
    <property type="match status" value="1"/>
</dbReference>
<protein>
    <submittedName>
        <fullName evidence="4">Photosynthesis system II assembly factor YCF48</fullName>
    </submittedName>
</protein>
<dbReference type="InterPro" id="IPR015943">
    <property type="entry name" value="WD40/YVTN_repeat-like_dom_sf"/>
</dbReference>
<feature type="domain" description="Photosynthesis system II assembly factor Ycf48/Hcf136-like" evidence="3">
    <location>
        <begin position="156"/>
        <end position="245"/>
    </location>
</feature>
<dbReference type="EMBL" id="FRAQ01000001">
    <property type="protein sequence ID" value="SHK32061.1"/>
    <property type="molecule type" value="Genomic_DNA"/>
</dbReference>
<dbReference type="OrthoDB" id="9813892at2"/>
<dbReference type="GO" id="GO:0015979">
    <property type="term" value="P:photosynthesis"/>
    <property type="evidence" value="ECO:0007669"/>
    <property type="project" value="UniProtKB-KW"/>
</dbReference>
<keyword evidence="5" id="KW-1185">Reference proteome</keyword>
<evidence type="ECO:0000313" key="5">
    <source>
        <dbReference type="Proteomes" id="UP000184497"/>
    </source>
</evidence>
<dbReference type="GO" id="GO:0009523">
    <property type="term" value="C:photosystem II"/>
    <property type="evidence" value="ECO:0007669"/>
    <property type="project" value="UniProtKB-KW"/>
</dbReference>
<gene>
    <name evidence="4" type="ORF">SAMN05216369_1521</name>
</gene>
<dbReference type="STRING" id="564117.SAMN05216369_1521"/>
<evidence type="ECO:0000259" key="3">
    <source>
        <dbReference type="Pfam" id="PF14870"/>
    </source>
</evidence>
<dbReference type="AlphaFoldDB" id="A0A1M6RHS4"/>
<organism evidence="4 5">
    <name type="scientific">Marinobacter antarcticus</name>
    <dbReference type="NCBI Taxonomy" id="564117"/>
    <lineage>
        <taxon>Bacteria</taxon>
        <taxon>Pseudomonadati</taxon>
        <taxon>Pseudomonadota</taxon>
        <taxon>Gammaproteobacteria</taxon>
        <taxon>Pseudomonadales</taxon>
        <taxon>Marinobacteraceae</taxon>
        <taxon>Marinobacter</taxon>
    </lineage>
</organism>
<name>A0A1M6RHS4_9GAMM</name>
<keyword evidence="2" id="KW-0604">Photosystem II</keyword>
<dbReference type="InterPro" id="IPR028203">
    <property type="entry name" value="PSII_CF48-like_dom"/>
</dbReference>
<dbReference type="Pfam" id="PF14870">
    <property type="entry name" value="PSII_BNR"/>
    <property type="match status" value="1"/>
</dbReference>
<evidence type="ECO:0000256" key="1">
    <source>
        <dbReference type="ARBA" id="ARBA00022531"/>
    </source>
</evidence>
<accession>A0A1M6RHS4</accession>
<sequence length="329" mass="35495">MVGKVLGFAAQIAPWAIVGGLAYAAAFIKPGVEALPLPQPLNEPRDLFYDVSESAPGQFWFAGNNGLILEGGQTIEQWQRHIMSEPVNLQGIAASTDGTVLAVGNAGWTFRHHGNGEWAPYHLPVSDIAGKLIEVTWQDGYFWVIGEMGAIFRTDAEVTQWEDLSIEGDVALNDIARTQNGDLWITAEFGTLYRSVDQGEGWKSQELGYESLRSVAFHGTEGVIVGNGGVIFRTDDSGLNWAEVSSPTSEHLYDVINDGERWLATGNSGVLLSSQDGESWSLLSPEGFADGYHTRLLATENGVLVAGQSIGLLSGERWMSLPDSLAGGR</sequence>
<dbReference type="PANTHER" id="PTHR47199">
    <property type="entry name" value="PHOTOSYSTEM II STABILITY/ASSEMBLY FACTOR HCF136, CHLOROPLASTIC"/>
    <property type="match status" value="1"/>
</dbReference>
<keyword evidence="1" id="KW-0602">Photosynthesis</keyword>
<evidence type="ECO:0000313" key="4">
    <source>
        <dbReference type="EMBL" id="SHK32061.1"/>
    </source>
</evidence>
<evidence type="ECO:0000256" key="2">
    <source>
        <dbReference type="ARBA" id="ARBA00023276"/>
    </source>
</evidence>
<reference evidence="5" key="1">
    <citation type="submission" date="2016-11" db="EMBL/GenBank/DDBJ databases">
        <authorList>
            <person name="Varghese N."/>
            <person name="Submissions S."/>
        </authorList>
    </citation>
    <scope>NUCLEOTIDE SEQUENCE [LARGE SCALE GENOMIC DNA]</scope>
    <source>
        <strain evidence="5">CGMCC 1.10835</strain>
    </source>
</reference>
<dbReference type="RefSeq" id="WP_072796553.1">
    <property type="nucleotide sequence ID" value="NZ_FRAQ01000001.1"/>
</dbReference>
<dbReference type="Proteomes" id="UP000184497">
    <property type="component" value="Unassembled WGS sequence"/>
</dbReference>
<proteinExistence type="predicted"/>